<organism evidence="2 3">
    <name type="scientific">Bosea lathyri</name>
    <dbReference type="NCBI Taxonomy" id="1036778"/>
    <lineage>
        <taxon>Bacteria</taxon>
        <taxon>Pseudomonadati</taxon>
        <taxon>Pseudomonadota</taxon>
        <taxon>Alphaproteobacteria</taxon>
        <taxon>Hyphomicrobiales</taxon>
        <taxon>Boseaceae</taxon>
        <taxon>Bosea</taxon>
    </lineage>
</organism>
<dbReference type="OrthoDB" id="9811255at2"/>
<dbReference type="PANTHER" id="PTHR31157">
    <property type="entry name" value="SCP DOMAIN-CONTAINING PROTEIN"/>
    <property type="match status" value="1"/>
</dbReference>
<accession>A0A1H6DD38</accession>
<dbReference type="Pfam" id="PF00188">
    <property type="entry name" value="CAP"/>
    <property type="match status" value="1"/>
</dbReference>
<dbReference type="EMBL" id="FNUY01000022">
    <property type="protein sequence ID" value="SEG83208.1"/>
    <property type="molecule type" value="Genomic_DNA"/>
</dbReference>
<keyword evidence="3" id="KW-1185">Reference proteome</keyword>
<feature type="domain" description="SCP" evidence="1">
    <location>
        <begin position="41"/>
        <end position="153"/>
    </location>
</feature>
<evidence type="ECO:0000259" key="1">
    <source>
        <dbReference type="Pfam" id="PF00188"/>
    </source>
</evidence>
<dbReference type="RefSeq" id="WP_160115924.1">
    <property type="nucleotide sequence ID" value="NZ_FNUY01000022.1"/>
</dbReference>
<sequence>MLAAALLVAGCAGDPRPTRPISAKSAEQLAAVRNDPAAATRLINAYRAGRGLGPVRLDPMLTAMAQRQADAMVAGNALSHDVGGSFTARVHAAGVDSVRVAENLGGGSYSTQEVFDGWQKSPGHNANLLMPEATRFGIALAKDPNTTYRAYWAMVIAAEPERRITLGDDDKRSQRR</sequence>
<dbReference type="AlphaFoldDB" id="A0A1H6DD38"/>
<dbReference type="Gene3D" id="3.40.33.10">
    <property type="entry name" value="CAP"/>
    <property type="match status" value="1"/>
</dbReference>
<evidence type="ECO:0000313" key="2">
    <source>
        <dbReference type="EMBL" id="SEG83208.1"/>
    </source>
</evidence>
<gene>
    <name evidence="2" type="ORF">SAMN04488115_12216</name>
</gene>
<dbReference type="SUPFAM" id="SSF55797">
    <property type="entry name" value="PR-1-like"/>
    <property type="match status" value="1"/>
</dbReference>
<evidence type="ECO:0000313" key="3">
    <source>
        <dbReference type="Proteomes" id="UP000236743"/>
    </source>
</evidence>
<protein>
    <submittedName>
        <fullName evidence="2">Cysteine-rich secretory protein family protein</fullName>
    </submittedName>
</protein>
<dbReference type="PANTHER" id="PTHR31157:SF1">
    <property type="entry name" value="SCP DOMAIN-CONTAINING PROTEIN"/>
    <property type="match status" value="1"/>
</dbReference>
<dbReference type="Proteomes" id="UP000236743">
    <property type="component" value="Unassembled WGS sequence"/>
</dbReference>
<dbReference type="CDD" id="cd05379">
    <property type="entry name" value="CAP_bacterial"/>
    <property type="match status" value="1"/>
</dbReference>
<dbReference type="InterPro" id="IPR014044">
    <property type="entry name" value="CAP_dom"/>
</dbReference>
<proteinExistence type="predicted"/>
<name>A0A1H6DD38_9HYPH</name>
<reference evidence="2 3" key="1">
    <citation type="submission" date="2016-10" db="EMBL/GenBank/DDBJ databases">
        <authorList>
            <person name="de Groot N.N."/>
        </authorList>
    </citation>
    <scope>NUCLEOTIDE SEQUENCE [LARGE SCALE GENOMIC DNA]</scope>
    <source>
        <strain evidence="2 3">DSM 26656</strain>
    </source>
</reference>
<dbReference type="InterPro" id="IPR035940">
    <property type="entry name" value="CAP_sf"/>
</dbReference>